<sequence>MTTFLAKASEHAVELPFPAFFFGVIAMAVFLLLGWVTWSYRDVANRHDHKSNNSKAHH</sequence>
<reference evidence="2" key="1">
    <citation type="submission" date="2020-05" db="EMBL/GenBank/DDBJ databases">
        <authorList>
            <person name="Chiriac C."/>
            <person name="Salcher M."/>
            <person name="Ghai R."/>
            <person name="Kavagutti S V."/>
        </authorList>
    </citation>
    <scope>NUCLEOTIDE SEQUENCE</scope>
</reference>
<proteinExistence type="predicted"/>
<evidence type="ECO:0000313" key="2">
    <source>
        <dbReference type="EMBL" id="CAB4683668.1"/>
    </source>
</evidence>
<keyword evidence="1" id="KW-0812">Transmembrane</keyword>
<keyword evidence="1" id="KW-1133">Transmembrane helix</keyword>
<organism evidence="2">
    <name type="scientific">freshwater metagenome</name>
    <dbReference type="NCBI Taxonomy" id="449393"/>
    <lineage>
        <taxon>unclassified sequences</taxon>
        <taxon>metagenomes</taxon>
        <taxon>ecological metagenomes</taxon>
    </lineage>
</organism>
<protein>
    <submittedName>
        <fullName evidence="2">Unannotated protein</fullName>
    </submittedName>
</protein>
<name>A0A6J6NF70_9ZZZZ</name>
<dbReference type="EMBL" id="CAEZXK010000008">
    <property type="protein sequence ID" value="CAB4683668.1"/>
    <property type="molecule type" value="Genomic_DNA"/>
</dbReference>
<dbReference type="AlphaFoldDB" id="A0A6J6NF70"/>
<keyword evidence="1" id="KW-0472">Membrane</keyword>
<evidence type="ECO:0000256" key="1">
    <source>
        <dbReference type="SAM" id="Phobius"/>
    </source>
</evidence>
<gene>
    <name evidence="2" type="ORF">UFOPK2370_00490</name>
</gene>
<accession>A0A6J6NF70</accession>
<feature type="transmembrane region" description="Helical" evidence="1">
    <location>
        <begin position="20"/>
        <end position="40"/>
    </location>
</feature>